<reference evidence="2" key="1">
    <citation type="submission" date="2014-06" db="EMBL/GenBank/DDBJ databases">
        <authorList>
            <person name="Berube P.M."/>
        </authorList>
    </citation>
    <scope>NUCLEOTIDE SEQUENCE</scope>
    <source>
        <strain evidence="2">P0902-H212</strain>
    </source>
</reference>
<sequence>MFNQQMNEVQKRKNLFALGKVGIRGLRIAASTIAIVEILKHDYSVGVSAGLSWLLLTIAFKRIYKDEQ</sequence>
<keyword evidence="1" id="KW-0472">Membrane</keyword>
<keyword evidence="1" id="KW-0812">Transmembrane</keyword>
<keyword evidence="1" id="KW-1133">Transmembrane helix</keyword>
<feature type="transmembrane region" description="Helical" evidence="1">
    <location>
        <begin position="45"/>
        <end position="64"/>
    </location>
</feature>
<name>A0A0D5A2U8_PROMR</name>
<dbReference type="EMBL" id="KJ947870">
    <property type="protein sequence ID" value="AJW30516.1"/>
    <property type="molecule type" value="Genomic_DNA"/>
</dbReference>
<evidence type="ECO:0000256" key="1">
    <source>
        <dbReference type="SAM" id="Phobius"/>
    </source>
</evidence>
<organism evidence="2">
    <name type="scientific">Prochlorococcus marinus str. P0902-H212</name>
    <dbReference type="NCBI Taxonomy" id="1620696"/>
    <lineage>
        <taxon>Bacteria</taxon>
        <taxon>Bacillati</taxon>
        <taxon>Cyanobacteriota</taxon>
        <taxon>Cyanophyceae</taxon>
        <taxon>Synechococcales</taxon>
        <taxon>Prochlorococcaceae</taxon>
        <taxon>Prochlorococcus</taxon>
    </lineage>
</organism>
<feature type="transmembrane region" description="Helical" evidence="1">
    <location>
        <begin position="21"/>
        <end position="39"/>
    </location>
</feature>
<dbReference type="AlphaFoldDB" id="A0A0D5A2U8"/>
<gene>
    <name evidence="2" type="ORF">FA02_0250</name>
</gene>
<proteinExistence type="predicted"/>
<evidence type="ECO:0000313" key="2">
    <source>
        <dbReference type="EMBL" id="AJW30516.1"/>
    </source>
</evidence>
<protein>
    <submittedName>
        <fullName evidence="2">Uncharacterized protein</fullName>
    </submittedName>
</protein>
<accession>A0A0D5A2U8</accession>